<protein>
    <recommendedName>
        <fullName evidence="6">EGF-like domain-containing protein</fullName>
    </recommendedName>
</protein>
<evidence type="ECO:0000259" key="6">
    <source>
        <dbReference type="PROSITE" id="PS50026"/>
    </source>
</evidence>
<feature type="signal peptide" evidence="5">
    <location>
        <begin position="1"/>
        <end position="24"/>
    </location>
</feature>
<feature type="domain" description="EGF-like" evidence="6">
    <location>
        <begin position="100"/>
        <end position="135"/>
    </location>
</feature>
<evidence type="ECO:0000256" key="5">
    <source>
        <dbReference type="SAM" id="SignalP"/>
    </source>
</evidence>
<dbReference type="SMART" id="SM00181">
    <property type="entry name" value="EGF"/>
    <property type="match status" value="1"/>
</dbReference>
<reference evidence="7" key="2">
    <citation type="submission" date="2020-06" db="EMBL/GenBank/DDBJ databases">
        <authorList>
            <person name="Sheffer M."/>
        </authorList>
    </citation>
    <scope>NUCLEOTIDE SEQUENCE</scope>
</reference>
<evidence type="ECO:0000256" key="1">
    <source>
        <dbReference type="ARBA" id="ARBA00022536"/>
    </source>
</evidence>
<keyword evidence="5" id="KW-0732">Signal</keyword>
<sequence length="158" mass="17281">MRWVGKVTVVLLLFLNVFLLFTHGESVLRPKDLHGTRNLVSQADEDVKSCKNPSDCDYPLQCGTDGATAGKCVLKSCTKPEDCEHPLKCDNSSGMPGKCVHLCTNNPCINGGTCVMDKKSFKCICPDPFSGDTVRKIRALKSHAKTEAVVREPTKKIL</sequence>
<keyword evidence="3" id="KW-1015">Disulfide bond</keyword>
<dbReference type="FunFam" id="2.10.25.10:FF:000095">
    <property type="entry name" value="Notch, isoform B"/>
    <property type="match status" value="1"/>
</dbReference>
<evidence type="ECO:0000256" key="3">
    <source>
        <dbReference type="ARBA" id="ARBA00023157"/>
    </source>
</evidence>
<comment type="caution">
    <text evidence="7">The sequence shown here is derived from an EMBL/GenBank/DDBJ whole genome shotgun (WGS) entry which is preliminary data.</text>
</comment>
<dbReference type="AlphaFoldDB" id="A0A8T0EUD4"/>
<dbReference type="Pfam" id="PF00008">
    <property type="entry name" value="EGF"/>
    <property type="match status" value="1"/>
</dbReference>
<dbReference type="EMBL" id="JABXBU010002072">
    <property type="protein sequence ID" value="KAF8777639.1"/>
    <property type="molecule type" value="Genomic_DNA"/>
</dbReference>
<keyword evidence="8" id="KW-1185">Reference proteome</keyword>
<dbReference type="SUPFAM" id="SSF57196">
    <property type="entry name" value="EGF/Laminin"/>
    <property type="match status" value="1"/>
</dbReference>
<keyword evidence="1 4" id="KW-0245">EGF-like domain</keyword>
<accession>A0A8T0EUD4</accession>
<dbReference type="Gene3D" id="2.10.25.10">
    <property type="entry name" value="Laminin"/>
    <property type="match status" value="1"/>
</dbReference>
<dbReference type="InterPro" id="IPR000742">
    <property type="entry name" value="EGF"/>
</dbReference>
<dbReference type="PROSITE" id="PS50026">
    <property type="entry name" value="EGF_3"/>
    <property type="match status" value="1"/>
</dbReference>
<keyword evidence="2" id="KW-0677">Repeat</keyword>
<evidence type="ECO:0000256" key="2">
    <source>
        <dbReference type="ARBA" id="ARBA00022737"/>
    </source>
</evidence>
<dbReference type="CDD" id="cd00054">
    <property type="entry name" value="EGF_CA"/>
    <property type="match status" value="1"/>
</dbReference>
<evidence type="ECO:0000313" key="7">
    <source>
        <dbReference type="EMBL" id="KAF8777639.1"/>
    </source>
</evidence>
<reference evidence="7" key="1">
    <citation type="journal article" date="2020" name="bioRxiv">
        <title>Chromosome-level reference genome of the European wasp spider Argiope bruennichi: a resource for studies on range expansion and evolutionary adaptation.</title>
        <authorList>
            <person name="Sheffer M.M."/>
            <person name="Hoppe A."/>
            <person name="Krehenwinkel H."/>
            <person name="Uhl G."/>
            <person name="Kuss A.W."/>
            <person name="Jensen L."/>
            <person name="Jensen C."/>
            <person name="Gillespie R.G."/>
            <person name="Hoff K.J."/>
            <person name="Prost S."/>
        </authorList>
    </citation>
    <scope>NUCLEOTIDE SEQUENCE</scope>
</reference>
<gene>
    <name evidence="7" type="ORF">HNY73_014466</name>
</gene>
<evidence type="ECO:0000256" key="4">
    <source>
        <dbReference type="PROSITE-ProRule" id="PRU00076"/>
    </source>
</evidence>
<organism evidence="7 8">
    <name type="scientific">Argiope bruennichi</name>
    <name type="common">Wasp spider</name>
    <name type="synonym">Aranea bruennichi</name>
    <dbReference type="NCBI Taxonomy" id="94029"/>
    <lineage>
        <taxon>Eukaryota</taxon>
        <taxon>Metazoa</taxon>
        <taxon>Ecdysozoa</taxon>
        <taxon>Arthropoda</taxon>
        <taxon>Chelicerata</taxon>
        <taxon>Arachnida</taxon>
        <taxon>Araneae</taxon>
        <taxon>Araneomorphae</taxon>
        <taxon>Entelegynae</taxon>
        <taxon>Araneoidea</taxon>
        <taxon>Araneidae</taxon>
        <taxon>Argiope</taxon>
    </lineage>
</organism>
<name>A0A8T0EUD4_ARGBR</name>
<dbReference type="Proteomes" id="UP000807504">
    <property type="component" value="Unassembled WGS sequence"/>
</dbReference>
<evidence type="ECO:0000313" key="8">
    <source>
        <dbReference type="Proteomes" id="UP000807504"/>
    </source>
</evidence>
<comment type="caution">
    <text evidence="4">Lacks conserved residue(s) required for the propagation of feature annotation.</text>
</comment>
<feature type="chain" id="PRO_5035894764" description="EGF-like domain-containing protein" evidence="5">
    <location>
        <begin position="25"/>
        <end position="158"/>
    </location>
</feature>
<proteinExistence type="predicted"/>